<sequence>MGRHHHLRLPEHLYLSPPPTPPPPSAANYLTSASSFFAVNRVVYYPPAAALFQETGRSTALAVGDRIPGFKTSAAFFNTLRANLVLDPDFNPPSLPTTPDVLRPTTMTSSGGLPPPSPSPLATYIEGNTDVKTAVAPQNPLDSIPELTTKPALTEDDKVEALHLLADSVAQQRQVASSAIMYHPLTAGIFVLLFGLLYQYMYKGERSDWMLIGTTSAGILMSMLVTIRWLTGGYIDEAENIGTWKWLEQGRKEYDSSAVGDADDILLTRYGDEVIGTVIVRGQRDTPVGSSPRKPRKNAPTTGVIRGWTVQRRYRRKGIGQGLLEEAVKLCQTKGWSGPEFADDHANSARLVPAPFMGFLNKKERQAREMLERVKEDLAPTAAGKRGKR</sequence>
<keyword evidence="5" id="KW-1185">Reference proteome</keyword>
<dbReference type="CDD" id="cd04301">
    <property type="entry name" value="NAT_SF"/>
    <property type="match status" value="1"/>
</dbReference>
<evidence type="ECO:0000313" key="4">
    <source>
        <dbReference type="EMBL" id="KAK5540128.1"/>
    </source>
</evidence>
<feature type="region of interest" description="Disordered" evidence="1">
    <location>
        <begin position="1"/>
        <end position="26"/>
    </location>
</feature>
<organism evidence="4 5">
    <name type="scientific">Vermiconidia calcicola</name>
    <dbReference type="NCBI Taxonomy" id="1690605"/>
    <lineage>
        <taxon>Eukaryota</taxon>
        <taxon>Fungi</taxon>
        <taxon>Dikarya</taxon>
        <taxon>Ascomycota</taxon>
        <taxon>Pezizomycotina</taxon>
        <taxon>Dothideomycetes</taxon>
        <taxon>Dothideomycetidae</taxon>
        <taxon>Mycosphaerellales</taxon>
        <taxon>Extremaceae</taxon>
        <taxon>Vermiconidia</taxon>
    </lineage>
</organism>
<dbReference type="Gene3D" id="3.40.630.30">
    <property type="match status" value="1"/>
</dbReference>
<keyword evidence="2" id="KW-1133">Transmembrane helix</keyword>
<evidence type="ECO:0000256" key="1">
    <source>
        <dbReference type="SAM" id="MobiDB-lite"/>
    </source>
</evidence>
<dbReference type="Proteomes" id="UP001345827">
    <property type="component" value="Unassembled WGS sequence"/>
</dbReference>
<feature type="transmembrane region" description="Helical" evidence="2">
    <location>
        <begin position="180"/>
        <end position="198"/>
    </location>
</feature>
<protein>
    <recommendedName>
        <fullName evidence="3">N-acetyltransferase domain-containing protein</fullName>
    </recommendedName>
</protein>
<dbReference type="AlphaFoldDB" id="A0AAV9QGQ9"/>
<reference evidence="4 5" key="1">
    <citation type="submission" date="2023-06" db="EMBL/GenBank/DDBJ databases">
        <title>Black Yeasts Isolated from many extreme environments.</title>
        <authorList>
            <person name="Coleine C."/>
            <person name="Stajich J.E."/>
            <person name="Selbmann L."/>
        </authorList>
    </citation>
    <scope>NUCLEOTIDE SEQUENCE [LARGE SCALE GENOMIC DNA]</scope>
    <source>
        <strain evidence="4 5">CCFEE 5887</strain>
    </source>
</reference>
<proteinExistence type="predicted"/>
<evidence type="ECO:0000259" key="3">
    <source>
        <dbReference type="PROSITE" id="PS51186"/>
    </source>
</evidence>
<feature type="domain" description="N-acetyltransferase" evidence="3">
    <location>
        <begin position="225"/>
        <end position="389"/>
    </location>
</feature>
<dbReference type="SUPFAM" id="SSF55729">
    <property type="entry name" value="Acyl-CoA N-acyltransferases (Nat)"/>
    <property type="match status" value="1"/>
</dbReference>
<dbReference type="GO" id="GO:0016747">
    <property type="term" value="F:acyltransferase activity, transferring groups other than amino-acyl groups"/>
    <property type="evidence" value="ECO:0007669"/>
    <property type="project" value="InterPro"/>
</dbReference>
<dbReference type="Pfam" id="PF00583">
    <property type="entry name" value="Acetyltransf_1"/>
    <property type="match status" value="1"/>
</dbReference>
<evidence type="ECO:0000256" key="2">
    <source>
        <dbReference type="SAM" id="Phobius"/>
    </source>
</evidence>
<feature type="transmembrane region" description="Helical" evidence="2">
    <location>
        <begin position="210"/>
        <end position="230"/>
    </location>
</feature>
<gene>
    <name evidence="4" type="ORF">LTR25_003833</name>
</gene>
<keyword evidence="2" id="KW-0812">Transmembrane</keyword>
<keyword evidence="2" id="KW-0472">Membrane</keyword>
<feature type="compositionally biased region" description="Pro residues" evidence="1">
    <location>
        <begin position="16"/>
        <end position="25"/>
    </location>
</feature>
<dbReference type="InterPro" id="IPR000182">
    <property type="entry name" value="GNAT_dom"/>
</dbReference>
<name>A0AAV9QGQ9_9PEZI</name>
<dbReference type="EMBL" id="JAXLQG010000005">
    <property type="protein sequence ID" value="KAK5540128.1"/>
    <property type="molecule type" value="Genomic_DNA"/>
</dbReference>
<dbReference type="PROSITE" id="PS51186">
    <property type="entry name" value="GNAT"/>
    <property type="match status" value="1"/>
</dbReference>
<comment type="caution">
    <text evidence="4">The sequence shown here is derived from an EMBL/GenBank/DDBJ whole genome shotgun (WGS) entry which is preliminary data.</text>
</comment>
<accession>A0AAV9QGQ9</accession>
<dbReference type="InterPro" id="IPR016181">
    <property type="entry name" value="Acyl_CoA_acyltransferase"/>
</dbReference>
<evidence type="ECO:0000313" key="5">
    <source>
        <dbReference type="Proteomes" id="UP001345827"/>
    </source>
</evidence>